<protein>
    <submittedName>
        <fullName evidence="2">GNAT family N-acetyltransferase</fullName>
    </submittedName>
</protein>
<dbReference type="InterPro" id="IPR016181">
    <property type="entry name" value="Acyl_CoA_acyltransferase"/>
</dbReference>
<evidence type="ECO:0000259" key="1">
    <source>
        <dbReference type="PROSITE" id="PS51186"/>
    </source>
</evidence>
<evidence type="ECO:0000313" key="2">
    <source>
        <dbReference type="EMBL" id="MBE5035894.1"/>
    </source>
</evidence>
<accession>A0ABR9QYD4</accession>
<dbReference type="InterPro" id="IPR051531">
    <property type="entry name" value="N-acetyltransferase"/>
</dbReference>
<keyword evidence="3" id="KW-1185">Reference proteome</keyword>
<dbReference type="PROSITE" id="PS51186">
    <property type="entry name" value="GNAT"/>
    <property type="match status" value="1"/>
</dbReference>
<dbReference type="Gene3D" id="3.40.630.30">
    <property type="match status" value="1"/>
</dbReference>
<proteinExistence type="predicted"/>
<dbReference type="Pfam" id="PF13302">
    <property type="entry name" value="Acetyltransf_3"/>
    <property type="match status" value="1"/>
</dbReference>
<dbReference type="EMBL" id="JADCKA010000010">
    <property type="protein sequence ID" value="MBE5035894.1"/>
    <property type="molecule type" value="Genomic_DNA"/>
</dbReference>
<name>A0ABR9QYD4_9FIRM</name>
<dbReference type="PANTHER" id="PTHR43792">
    <property type="entry name" value="GNAT FAMILY, PUTATIVE (AFU_ORTHOLOGUE AFUA_3G00765)-RELATED-RELATED"/>
    <property type="match status" value="1"/>
</dbReference>
<organism evidence="2 3">
    <name type="scientific">Gallibacter intestinalis</name>
    <dbReference type="NCBI Taxonomy" id="2779356"/>
    <lineage>
        <taxon>Bacteria</taxon>
        <taxon>Bacillati</taxon>
        <taxon>Bacillota</taxon>
        <taxon>Clostridia</taxon>
        <taxon>Eubacteriales</taxon>
        <taxon>Eubacteriaceae</taxon>
        <taxon>Gallibacter</taxon>
    </lineage>
</organism>
<evidence type="ECO:0000313" key="3">
    <source>
        <dbReference type="Proteomes" id="UP001516588"/>
    </source>
</evidence>
<sequence length="194" mass="22269">MEYKKQRQLETKRLILRPWNEEDAPTLYKYAKSPDVGPIADWPPHTSVENSREIIKDVLSAPETYAVVLKETGEPVGSIGLMIGSRSNFRIPETEAEIGYWIGVPYWGHGLIPEAVEEMLRYGFENLGLKKIWCGSFTGNAKSARVQEKCGFKYRTTVEGAYSELIGQKRDIRVSVMTRWRWKRLTAKKQRANT</sequence>
<dbReference type="SUPFAM" id="SSF55729">
    <property type="entry name" value="Acyl-CoA N-acyltransferases (Nat)"/>
    <property type="match status" value="1"/>
</dbReference>
<gene>
    <name evidence="2" type="ORF">INF20_06355</name>
</gene>
<dbReference type="InterPro" id="IPR000182">
    <property type="entry name" value="GNAT_dom"/>
</dbReference>
<comment type="caution">
    <text evidence="2">The sequence shown here is derived from an EMBL/GenBank/DDBJ whole genome shotgun (WGS) entry which is preliminary data.</text>
</comment>
<feature type="domain" description="N-acetyltransferase" evidence="1">
    <location>
        <begin position="14"/>
        <end position="172"/>
    </location>
</feature>
<reference evidence="2 3" key="1">
    <citation type="submission" date="2020-10" db="EMBL/GenBank/DDBJ databases">
        <title>ChiBAC.</title>
        <authorList>
            <person name="Zenner C."/>
            <person name="Hitch T.C.A."/>
            <person name="Clavel T."/>
        </authorList>
    </citation>
    <scope>NUCLEOTIDE SEQUENCE [LARGE SCALE GENOMIC DNA]</scope>
    <source>
        <strain evidence="2 3">DSM 108706</strain>
    </source>
</reference>
<dbReference type="RefSeq" id="WP_226385542.1">
    <property type="nucleotide sequence ID" value="NZ_JADCKA010000010.1"/>
</dbReference>
<dbReference type="Proteomes" id="UP001516588">
    <property type="component" value="Unassembled WGS sequence"/>
</dbReference>